<dbReference type="RefSeq" id="WP_022748233.1">
    <property type="nucleotide sequence ID" value="NZ_FOGW01000013.1"/>
</dbReference>
<dbReference type="OrthoDB" id="4624at2"/>
<sequence length="190" mass="20734">MNYFKTMFEPFKEEKIVKTISLIGILGALSIALSFTATISLGPYLKIGFGSLANRIVDFIFGPIVGGIFGGVMDIIKFVLNPSGPFHFGFTLNAILGSVLFGSVVYNKKLTIHRILIANVLVKGIVNIGLNTLWLSQISGKGIYAIIAPRIASNFVMIGVDTAIYFSIFKIIKVLVDNYYKSTNKSNLTV</sequence>
<evidence type="ECO:0000313" key="2">
    <source>
        <dbReference type="EMBL" id="SER90064.1"/>
    </source>
</evidence>
<dbReference type="InterPro" id="IPR024529">
    <property type="entry name" value="ECF_trnsprt_substrate-spec"/>
</dbReference>
<feature type="transmembrane region" description="Helical" evidence="1">
    <location>
        <begin position="20"/>
        <end position="44"/>
    </location>
</feature>
<dbReference type="Proteomes" id="UP000182471">
    <property type="component" value="Unassembled WGS sequence"/>
</dbReference>
<dbReference type="NCBIfam" id="TIGR04518">
    <property type="entry name" value="ECF_S_folT_fam"/>
    <property type="match status" value="1"/>
</dbReference>
<feature type="transmembrane region" description="Helical" evidence="1">
    <location>
        <begin position="115"/>
        <end position="135"/>
    </location>
</feature>
<dbReference type="Gene3D" id="1.10.1760.20">
    <property type="match status" value="1"/>
</dbReference>
<dbReference type="GO" id="GO:0022857">
    <property type="term" value="F:transmembrane transporter activity"/>
    <property type="evidence" value="ECO:0007669"/>
    <property type="project" value="InterPro"/>
</dbReference>
<keyword evidence="1" id="KW-1133">Transmembrane helix</keyword>
<organism evidence="2 3">
    <name type="scientific">Lachnobacterium bovis</name>
    <dbReference type="NCBI Taxonomy" id="140626"/>
    <lineage>
        <taxon>Bacteria</taxon>
        <taxon>Bacillati</taxon>
        <taxon>Bacillota</taxon>
        <taxon>Clostridia</taxon>
        <taxon>Lachnospirales</taxon>
        <taxon>Lachnospiraceae</taxon>
        <taxon>Lachnobacterium</taxon>
    </lineage>
</organism>
<feature type="transmembrane region" description="Helical" evidence="1">
    <location>
        <begin position="56"/>
        <end position="80"/>
    </location>
</feature>
<name>A0A1H9SZ42_9FIRM</name>
<keyword evidence="3" id="KW-1185">Reference proteome</keyword>
<accession>A0A1H9SZ42</accession>
<feature type="transmembrane region" description="Helical" evidence="1">
    <location>
        <begin position="155"/>
        <end position="176"/>
    </location>
</feature>
<proteinExistence type="predicted"/>
<evidence type="ECO:0000256" key="1">
    <source>
        <dbReference type="SAM" id="Phobius"/>
    </source>
</evidence>
<dbReference type="AlphaFoldDB" id="A0A1H9SZ42"/>
<gene>
    <name evidence="2" type="ORF">SAMN02910429_01430</name>
</gene>
<dbReference type="Pfam" id="PF12822">
    <property type="entry name" value="ECF_trnsprt"/>
    <property type="match status" value="1"/>
</dbReference>
<evidence type="ECO:0000313" key="3">
    <source>
        <dbReference type="Proteomes" id="UP000182471"/>
    </source>
</evidence>
<reference evidence="3" key="1">
    <citation type="submission" date="2016-10" db="EMBL/GenBank/DDBJ databases">
        <authorList>
            <person name="Varghese N."/>
            <person name="Submissions S."/>
        </authorList>
    </citation>
    <scope>NUCLEOTIDE SEQUENCE [LARGE SCALE GENOMIC DNA]</scope>
    <source>
        <strain evidence="3">S1b</strain>
    </source>
</reference>
<keyword evidence="1" id="KW-0812">Transmembrane</keyword>
<keyword evidence="1" id="KW-0472">Membrane</keyword>
<protein>
    <submittedName>
        <fullName evidence="2">ECF transporter S component, folate family</fullName>
    </submittedName>
</protein>
<feature type="transmembrane region" description="Helical" evidence="1">
    <location>
        <begin position="86"/>
        <end position="106"/>
    </location>
</feature>
<dbReference type="EMBL" id="FOGW01000013">
    <property type="protein sequence ID" value="SER90064.1"/>
    <property type="molecule type" value="Genomic_DNA"/>
</dbReference>
<dbReference type="InterPro" id="IPR030949">
    <property type="entry name" value="ECF_S_folate_fam"/>
</dbReference>